<comment type="caution">
    <text evidence="1">The sequence shown here is derived from an EMBL/GenBank/DDBJ whole genome shotgun (WGS) entry which is preliminary data.</text>
</comment>
<keyword evidence="2" id="KW-1185">Reference proteome</keyword>
<accession>A0A9X0CEQ0</accession>
<sequence length="136" mass="15606">MYRKDLKSSLHLKIENALYFPYFIACTAISAEFDHIGSGSLRGHKVSFAICDEIGLIQSLPLVNRCVEHLRHVVTDLLPGWVKHLSFCVRQHRYCGHFRCTPVYSRENCQLIPISSSPNGTTFTTTLRRTWPKDKL</sequence>
<dbReference type="EMBL" id="MU827788">
    <property type="protein sequence ID" value="KAJ7331677.1"/>
    <property type="molecule type" value="Genomic_DNA"/>
</dbReference>
<organism evidence="1 2">
    <name type="scientific">Desmophyllum pertusum</name>
    <dbReference type="NCBI Taxonomy" id="174260"/>
    <lineage>
        <taxon>Eukaryota</taxon>
        <taxon>Metazoa</taxon>
        <taxon>Cnidaria</taxon>
        <taxon>Anthozoa</taxon>
        <taxon>Hexacorallia</taxon>
        <taxon>Scleractinia</taxon>
        <taxon>Caryophylliina</taxon>
        <taxon>Caryophylliidae</taxon>
        <taxon>Desmophyllum</taxon>
    </lineage>
</organism>
<proteinExistence type="predicted"/>
<protein>
    <submittedName>
        <fullName evidence="1">Uncharacterized protein</fullName>
    </submittedName>
</protein>
<reference evidence="1" key="1">
    <citation type="submission" date="2023-01" db="EMBL/GenBank/DDBJ databases">
        <title>Genome assembly of the deep-sea coral Lophelia pertusa.</title>
        <authorList>
            <person name="Herrera S."/>
            <person name="Cordes E."/>
        </authorList>
    </citation>
    <scope>NUCLEOTIDE SEQUENCE</scope>
    <source>
        <strain evidence="1">USNM1676648</strain>
        <tissue evidence="1">Polyp</tissue>
    </source>
</reference>
<evidence type="ECO:0000313" key="1">
    <source>
        <dbReference type="EMBL" id="KAJ7331677.1"/>
    </source>
</evidence>
<dbReference type="AlphaFoldDB" id="A0A9X0CEQ0"/>
<dbReference type="Proteomes" id="UP001163046">
    <property type="component" value="Unassembled WGS sequence"/>
</dbReference>
<name>A0A9X0CEQ0_9CNID</name>
<evidence type="ECO:0000313" key="2">
    <source>
        <dbReference type="Proteomes" id="UP001163046"/>
    </source>
</evidence>
<gene>
    <name evidence="1" type="ORF">OS493_019270</name>
</gene>